<reference evidence="1" key="2">
    <citation type="submission" date="2020-11" db="EMBL/GenBank/DDBJ databases">
        <authorList>
            <person name="McCartney M.A."/>
            <person name="Auch B."/>
            <person name="Kono T."/>
            <person name="Mallez S."/>
            <person name="Becker A."/>
            <person name="Gohl D.M."/>
            <person name="Silverstein K.A.T."/>
            <person name="Koren S."/>
            <person name="Bechman K.B."/>
            <person name="Herman A."/>
            <person name="Abrahante J.E."/>
            <person name="Garbe J."/>
        </authorList>
    </citation>
    <scope>NUCLEOTIDE SEQUENCE</scope>
    <source>
        <strain evidence="1">Duluth1</strain>
        <tissue evidence="1">Whole animal</tissue>
    </source>
</reference>
<accession>A0A9D4QMQ8</accession>
<dbReference type="AlphaFoldDB" id="A0A9D4QMQ8"/>
<sequence length="55" mass="6134">MIVSRTYVVRHIVVRPQSTPHTTTARRLTLCRHPKPVPGDSQTICDGTKIVLTPV</sequence>
<dbReference type="EMBL" id="JAIWYP010000004">
    <property type="protein sequence ID" value="KAH3835800.1"/>
    <property type="molecule type" value="Genomic_DNA"/>
</dbReference>
<protein>
    <submittedName>
        <fullName evidence="1">Uncharacterized protein</fullName>
    </submittedName>
</protein>
<evidence type="ECO:0000313" key="2">
    <source>
        <dbReference type="Proteomes" id="UP000828390"/>
    </source>
</evidence>
<keyword evidence="2" id="KW-1185">Reference proteome</keyword>
<organism evidence="1 2">
    <name type="scientific">Dreissena polymorpha</name>
    <name type="common">Zebra mussel</name>
    <name type="synonym">Mytilus polymorpha</name>
    <dbReference type="NCBI Taxonomy" id="45954"/>
    <lineage>
        <taxon>Eukaryota</taxon>
        <taxon>Metazoa</taxon>
        <taxon>Spiralia</taxon>
        <taxon>Lophotrochozoa</taxon>
        <taxon>Mollusca</taxon>
        <taxon>Bivalvia</taxon>
        <taxon>Autobranchia</taxon>
        <taxon>Heteroconchia</taxon>
        <taxon>Euheterodonta</taxon>
        <taxon>Imparidentia</taxon>
        <taxon>Neoheterodontei</taxon>
        <taxon>Myida</taxon>
        <taxon>Dreissenoidea</taxon>
        <taxon>Dreissenidae</taxon>
        <taxon>Dreissena</taxon>
    </lineage>
</organism>
<evidence type="ECO:0000313" key="1">
    <source>
        <dbReference type="EMBL" id="KAH3835800.1"/>
    </source>
</evidence>
<dbReference type="Proteomes" id="UP000828390">
    <property type="component" value="Unassembled WGS sequence"/>
</dbReference>
<proteinExistence type="predicted"/>
<gene>
    <name evidence="1" type="ORF">DPMN_109164</name>
</gene>
<name>A0A9D4QMQ8_DREPO</name>
<reference evidence="1" key="1">
    <citation type="journal article" date="2019" name="bioRxiv">
        <title>The Genome of the Zebra Mussel, Dreissena polymorpha: A Resource for Invasive Species Research.</title>
        <authorList>
            <person name="McCartney M.A."/>
            <person name="Auch B."/>
            <person name="Kono T."/>
            <person name="Mallez S."/>
            <person name="Zhang Y."/>
            <person name="Obille A."/>
            <person name="Becker A."/>
            <person name="Abrahante J.E."/>
            <person name="Garbe J."/>
            <person name="Badalamenti J.P."/>
            <person name="Herman A."/>
            <person name="Mangelson H."/>
            <person name="Liachko I."/>
            <person name="Sullivan S."/>
            <person name="Sone E.D."/>
            <person name="Koren S."/>
            <person name="Silverstein K.A.T."/>
            <person name="Beckman K.B."/>
            <person name="Gohl D.M."/>
        </authorList>
    </citation>
    <scope>NUCLEOTIDE SEQUENCE</scope>
    <source>
        <strain evidence="1">Duluth1</strain>
        <tissue evidence="1">Whole animal</tissue>
    </source>
</reference>
<comment type="caution">
    <text evidence="1">The sequence shown here is derived from an EMBL/GenBank/DDBJ whole genome shotgun (WGS) entry which is preliminary data.</text>
</comment>